<evidence type="ECO:0000256" key="1">
    <source>
        <dbReference type="ARBA" id="ARBA00000085"/>
    </source>
</evidence>
<gene>
    <name evidence="14" type="primary">phoR_2</name>
    <name evidence="14" type="ORF">CLMAG_21600</name>
</gene>
<dbReference type="Pfam" id="PF00512">
    <property type="entry name" value="HisKA"/>
    <property type="match status" value="1"/>
</dbReference>
<dbReference type="Pfam" id="PF02518">
    <property type="entry name" value="HATPase_c"/>
    <property type="match status" value="1"/>
</dbReference>
<feature type="domain" description="Histidine kinase" evidence="12">
    <location>
        <begin position="226"/>
        <end position="449"/>
    </location>
</feature>
<dbReference type="SUPFAM" id="SSF55785">
    <property type="entry name" value="PYP-like sensor domain (PAS domain)"/>
    <property type="match status" value="1"/>
</dbReference>
<reference evidence="14 15" key="1">
    <citation type="submission" date="2016-04" db="EMBL/GenBank/DDBJ databases">
        <title>Genome sequence of Clostridium magnum DSM 2767.</title>
        <authorList>
            <person name="Poehlein A."/>
            <person name="Uhlig R."/>
            <person name="Fischer R."/>
            <person name="Bahl H."/>
            <person name="Daniel R."/>
        </authorList>
    </citation>
    <scope>NUCLEOTIDE SEQUENCE [LARGE SCALE GENOMIC DNA]</scope>
    <source>
        <strain evidence="14 15">DSM 2767</strain>
    </source>
</reference>
<dbReference type="CDD" id="cd00082">
    <property type="entry name" value="HisKA"/>
    <property type="match status" value="1"/>
</dbReference>
<dbReference type="RefSeq" id="WP_242872999.1">
    <property type="nucleotide sequence ID" value="NZ_LWAE01000002.1"/>
</dbReference>
<dbReference type="CDD" id="cd16922">
    <property type="entry name" value="HATPase_EvgS-ArcB-TorS-like"/>
    <property type="match status" value="1"/>
</dbReference>
<protein>
    <recommendedName>
        <fullName evidence="3">histidine kinase</fullName>
        <ecNumber evidence="3">2.7.13.3</ecNumber>
    </recommendedName>
</protein>
<sequence length="474" mass="53839">MKINCQGNAIPRGNSPIRRILRGEKLSQYQIAIRTDSGNFYTESSGDALYDEKGDFVVGMLLAHDITDRVKSQEKLLIKTQLDLFDQVIENLEVGFTRYTYPEFNIIDINNRTYKYLKEFNPKLSSPSSIIGKGIANIFNLSRDKEAEFKRRIQIAIGAKIKPNSIYKSIVTEGKERFLKLVHQPLFGLNNQVVEIVGISIDITGEVKAKKEMEQILKIQEELFANVSHELKTPLNVIFSANQLMELYIKNNLFEANKEKVSQNITIIKQNCYRFIKLINNIVDLSKIESGFLKLDLSNENIVKITEDIVQSVSEYIKRKRLSIVFDTNIEEKIIACDPEKIERIILNLISNAIKFSNPGGSILVNLIDKGDTIKIVVEDTGIGIDRKHLDMIFERFQQADKSLSRNAEGSGIGLYLVKSIIEMHGGKISVESTVGKGSIFKVELPSKTFEKQEQIYESKSQDNKIEMIDIYAV</sequence>
<dbReference type="PANTHER" id="PTHR43711">
    <property type="entry name" value="TWO-COMPONENT HISTIDINE KINASE"/>
    <property type="match status" value="1"/>
</dbReference>
<dbReference type="InterPro" id="IPR005467">
    <property type="entry name" value="His_kinase_dom"/>
</dbReference>
<dbReference type="InterPro" id="IPR050736">
    <property type="entry name" value="Sensor_HK_Regulatory"/>
</dbReference>
<proteinExistence type="predicted"/>
<keyword evidence="15" id="KW-1185">Reference proteome</keyword>
<accession>A0A162T8A4</accession>
<dbReference type="InterPro" id="IPR004358">
    <property type="entry name" value="Sig_transdc_His_kin-like_C"/>
</dbReference>
<comment type="catalytic activity">
    <reaction evidence="1">
        <text>ATP + protein L-histidine = ADP + protein N-phospho-L-histidine.</text>
        <dbReference type="EC" id="2.7.13.3"/>
    </reaction>
</comment>
<organism evidence="14 15">
    <name type="scientific">Clostridium magnum DSM 2767</name>
    <dbReference type="NCBI Taxonomy" id="1121326"/>
    <lineage>
        <taxon>Bacteria</taxon>
        <taxon>Bacillati</taxon>
        <taxon>Bacillota</taxon>
        <taxon>Clostridia</taxon>
        <taxon>Eubacteriales</taxon>
        <taxon>Clostridiaceae</taxon>
        <taxon>Clostridium</taxon>
    </lineage>
</organism>
<evidence type="ECO:0000256" key="10">
    <source>
        <dbReference type="ARBA" id="ARBA00023012"/>
    </source>
</evidence>
<dbReference type="PROSITE" id="PS50109">
    <property type="entry name" value="HIS_KIN"/>
    <property type="match status" value="1"/>
</dbReference>
<dbReference type="InterPro" id="IPR036097">
    <property type="entry name" value="HisK_dim/P_sf"/>
</dbReference>
<dbReference type="GO" id="GO:0000155">
    <property type="term" value="F:phosphorelay sensor kinase activity"/>
    <property type="evidence" value="ECO:0007669"/>
    <property type="project" value="InterPro"/>
</dbReference>
<feature type="domain" description="PAC" evidence="13">
    <location>
        <begin position="25"/>
        <end position="78"/>
    </location>
</feature>
<dbReference type="PRINTS" id="PR00344">
    <property type="entry name" value="BCTRLSENSOR"/>
</dbReference>
<keyword evidence="5" id="KW-0597">Phosphoprotein</keyword>
<dbReference type="InterPro" id="IPR003594">
    <property type="entry name" value="HATPase_dom"/>
</dbReference>
<dbReference type="Gene3D" id="3.30.450.20">
    <property type="entry name" value="PAS domain"/>
    <property type="match status" value="2"/>
</dbReference>
<dbReference type="PROSITE" id="PS50113">
    <property type="entry name" value="PAC"/>
    <property type="match status" value="1"/>
</dbReference>
<evidence type="ECO:0000256" key="11">
    <source>
        <dbReference type="ARBA" id="ARBA00023136"/>
    </source>
</evidence>
<dbReference type="InterPro" id="IPR036890">
    <property type="entry name" value="HATPase_C_sf"/>
</dbReference>
<keyword evidence="6 14" id="KW-0808">Transferase</keyword>
<evidence type="ECO:0000313" key="15">
    <source>
        <dbReference type="Proteomes" id="UP000076603"/>
    </source>
</evidence>
<evidence type="ECO:0000256" key="4">
    <source>
        <dbReference type="ARBA" id="ARBA00022475"/>
    </source>
</evidence>
<keyword evidence="4" id="KW-1003">Cell membrane</keyword>
<evidence type="ECO:0000313" key="14">
    <source>
        <dbReference type="EMBL" id="KZL92351.1"/>
    </source>
</evidence>
<dbReference type="Gene3D" id="1.10.287.130">
    <property type="match status" value="1"/>
</dbReference>
<dbReference type="InterPro" id="IPR035965">
    <property type="entry name" value="PAS-like_dom_sf"/>
</dbReference>
<dbReference type="EMBL" id="LWAE01000002">
    <property type="protein sequence ID" value="KZL92351.1"/>
    <property type="molecule type" value="Genomic_DNA"/>
</dbReference>
<comment type="subcellular location">
    <subcellularLocation>
        <location evidence="2">Cell membrane</location>
    </subcellularLocation>
</comment>
<dbReference type="FunFam" id="3.30.565.10:FF:000023">
    <property type="entry name" value="PAS domain-containing sensor histidine kinase"/>
    <property type="match status" value="1"/>
</dbReference>
<keyword evidence="10" id="KW-0902">Two-component regulatory system</keyword>
<dbReference type="GO" id="GO:0005524">
    <property type="term" value="F:ATP binding"/>
    <property type="evidence" value="ECO:0007669"/>
    <property type="project" value="UniProtKB-KW"/>
</dbReference>
<comment type="caution">
    <text evidence="14">The sequence shown here is derived from an EMBL/GenBank/DDBJ whole genome shotgun (WGS) entry which is preliminary data.</text>
</comment>
<dbReference type="InterPro" id="IPR003661">
    <property type="entry name" value="HisK_dim/P_dom"/>
</dbReference>
<evidence type="ECO:0000259" key="13">
    <source>
        <dbReference type="PROSITE" id="PS50113"/>
    </source>
</evidence>
<dbReference type="SMART" id="SM00388">
    <property type="entry name" value="HisKA"/>
    <property type="match status" value="1"/>
</dbReference>
<dbReference type="Gene3D" id="3.30.565.10">
    <property type="entry name" value="Histidine kinase-like ATPase, C-terminal domain"/>
    <property type="match status" value="1"/>
</dbReference>
<dbReference type="EC" id="2.7.13.3" evidence="3"/>
<dbReference type="SUPFAM" id="SSF55874">
    <property type="entry name" value="ATPase domain of HSP90 chaperone/DNA topoisomerase II/histidine kinase"/>
    <property type="match status" value="1"/>
</dbReference>
<keyword evidence="7" id="KW-0547">Nucleotide-binding</keyword>
<dbReference type="STRING" id="1121326.CLMAG_21600"/>
<dbReference type="AlphaFoldDB" id="A0A162T8A4"/>
<name>A0A162T8A4_9CLOT</name>
<keyword evidence="11" id="KW-0472">Membrane</keyword>
<evidence type="ECO:0000256" key="8">
    <source>
        <dbReference type="ARBA" id="ARBA00022777"/>
    </source>
</evidence>
<keyword evidence="8" id="KW-0418">Kinase</keyword>
<evidence type="ECO:0000256" key="2">
    <source>
        <dbReference type="ARBA" id="ARBA00004236"/>
    </source>
</evidence>
<evidence type="ECO:0000256" key="5">
    <source>
        <dbReference type="ARBA" id="ARBA00022553"/>
    </source>
</evidence>
<evidence type="ECO:0000256" key="9">
    <source>
        <dbReference type="ARBA" id="ARBA00022840"/>
    </source>
</evidence>
<dbReference type="Proteomes" id="UP000076603">
    <property type="component" value="Unassembled WGS sequence"/>
</dbReference>
<dbReference type="SMART" id="SM00387">
    <property type="entry name" value="HATPase_c"/>
    <property type="match status" value="1"/>
</dbReference>
<dbReference type="PATRIC" id="fig|1121326.3.peg.2151"/>
<evidence type="ECO:0000259" key="12">
    <source>
        <dbReference type="PROSITE" id="PS50109"/>
    </source>
</evidence>
<evidence type="ECO:0000256" key="7">
    <source>
        <dbReference type="ARBA" id="ARBA00022741"/>
    </source>
</evidence>
<dbReference type="GO" id="GO:0005886">
    <property type="term" value="C:plasma membrane"/>
    <property type="evidence" value="ECO:0007669"/>
    <property type="project" value="UniProtKB-SubCell"/>
</dbReference>
<evidence type="ECO:0000256" key="6">
    <source>
        <dbReference type="ARBA" id="ARBA00022679"/>
    </source>
</evidence>
<dbReference type="InterPro" id="IPR000700">
    <property type="entry name" value="PAS-assoc_C"/>
</dbReference>
<evidence type="ECO:0000256" key="3">
    <source>
        <dbReference type="ARBA" id="ARBA00012438"/>
    </source>
</evidence>
<dbReference type="PANTHER" id="PTHR43711:SF26">
    <property type="entry name" value="SENSOR HISTIDINE KINASE RCSC"/>
    <property type="match status" value="1"/>
</dbReference>
<keyword evidence="9" id="KW-0067">ATP-binding</keyword>
<dbReference type="SUPFAM" id="SSF47384">
    <property type="entry name" value="Homodimeric domain of signal transducing histidine kinase"/>
    <property type="match status" value="1"/>
</dbReference>